<dbReference type="GO" id="GO:0032196">
    <property type="term" value="P:transposition"/>
    <property type="evidence" value="ECO:0007669"/>
    <property type="project" value="TreeGrafter"/>
</dbReference>
<protein>
    <submittedName>
        <fullName evidence="1">IS30 family transposase</fullName>
    </submittedName>
</protein>
<accession>A0A2S6YZ04</accession>
<proteinExistence type="predicted"/>
<name>A0A2S6YZ04_9XANT</name>
<keyword evidence="2" id="KW-1185">Reference proteome</keyword>
<dbReference type="AlphaFoldDB" id="A0A2S6YZ04"/>
<dbReference type="PANTHER" id="PTHR10948">
    <property type="entry name" value="TRANSPOSASE"/>
    <property type="match status" value="1"/>
</dbReference>
<evidence type="ECO:0000313" key="2">
    <source>
        <dbReference type="Proteomes" id="UP000239898"/>
    </source>
</evidence>
<dbReference type="EMBL" id="MIGX01000291">
    <property type="protein sequence ID" value="PPT73305.1"/>
    <property type="molecule type" value="Genomic_DNA"/>
</dbReference>
<comment type="caution">
    <text evidence="1">The sequence shown here is derived from an EMBL/GenBank/DDBJ whole genome shotgun (WGS) entry which is preliminary data.</text>
</comment>
<evidence type="ECO:0000313" key="1">
    <source>
        <dbReference type="EMBL" id="PPT73305.1"/>
    </source>
</evidence>
<dbReference type="PANTHER" id="PTHR10948:SF23">
    <property type="entry name" value="TRANSPOSASE INSI FOR INSERTION SEQUENCE ELEMENT IS30A-RELATED"/>
    <property type="match status" value="1"/>
</dbReference>
<sequence>MGRAVSTISREIERNAGCEIYRATHADERAWSQAKRPKACLLARCGVLRRLVASKLARRWAPQQISGWLVRRYPNNDSMPVSHETIYRSLFVQSRGVLKKQLLAQLRTRRLVRYPTAQGRHGKSRKGARNLMIDALPISQRPAEVDDRAVPGHW</sequence>
<gene>
    <name evidence="1" type="ORF">XthCFBP4691_20405</name>
</gene>
<dbReference type="GO" id="GO:0005829">
    <property type="term" value="C:cytosol"/>
    <property type="evidence" value="ECO:0007669"/>
    <property type="project" value="TreeGrafter"/>
</dbReference>
<organism evidence="1 2">
    <name type="scientific">Xanthomonas theicola</name>
    <dbReference type="NCBI Taxonomy" id="56464"/>
    <lineage>
        <taxon>Bacteria</taxon>
        <taxon>Pseudomonadati</taxon>
        <taxon>Pseudomonadota</taxon>
        <taxon>Gammaproteobacteria</taxon>
        <taxon>Lysobacterales</taxon>
        <taxon>Lysobacteraceae</taxon>
        <taxon>Xanthomonas</taxon>
    </lineage>
</organism>
<reference evidence="1 2" key="1">
    <citation type="submission" date="2016-08" db="EMBL/GenBank/DDBJ databases">
        <title>Evolution of the type three secretion system and type three effector repertoires in Xanthomonas.</title>
        <authorList>
            <person name="Merda D."/>
            <person name="Briand M."/>
            <person name="Bosis E."/>
            <person name="Rousseau C."/>
            <person name="Portier P."/>
            <person name="Jacques M.-A."/>
            <person name="Fischer-Le Saux M."/>
        </authorList>
    </citation>
    <scope>NUCLEOTIDE SEQUENCE [LARGE SCALE GENOMIC DNA]</scope>
    <source>
        <strain evidence="1 2">CFBP 4691</strain>
    </source>
</reference>
<dbReference type="InterPro" id="IPR051917">
    <property type="entry name" value="Transposase-Integrase"/>
</dbReference>
<dbReference type="Proteomes" id="UP000239898">
    <property type="component" value="Unassembled WGS sequence"/>
</dbReference>
<dbReference type="GO" id="GO:0004803">
    <property type="term" value="F:transposase activity"/>
    <property type="evidence" value="ECO:0007669"/>
    <property type="project" value="TreeGrafter"/>
</dbReference>
<feature type="non-terminal residue" evidence="1">
    <location>
        <position position="154"/>
    </location>
</feature>